<dbReference type="EMBL" id="JACHFD010000025">
    <property type="protein sequence ID" value="MBB5353365.1"/>
    <property type="molecule type" value="Genomic_DNA"/>
</dbReference>
<dbReference type="InterPro" id="IPR027417">
    <property type="entry name" value="P-loop_NTPase"/>
</dbReference>
<dbReference type="AlphaFoldDB" id="A0A840V5R8"/>
<dbReference type="SUPFAM" id="SSF52540">
    <property type="entry name" value="P-loop containing nucleoside triphosphate hydrolases"/>
    <property type="match status" value="1"/>
</dbReference>
<dbReference type="GO" id="GO:0005737">
    <property type="term" value="C:cytoplasm"/>
    <property type="evidence" value="ECO:0007669"/>
    <property type="project" value="TreeGrafter"/>
</dbReference>
<feature type="domain" description="G" evidence="2">
    <location>
        <begin position="47"/>
        <end position="152"/>
    </location>
</feature>
<proteinExistence type="predicted"/>
<dbReference type="RefSeq" id="WP_184021171.1">
    <property type="nucleotide sequence ID" value="NZ_JACHFD010000025.1"/>
</dbReference>
<evidence type="ECO:0000313" key="3">
    <source>
        <dbReference type="EMBL" id="MBB5353365.1"/>
    </source>
</evidence>
<dbReference type="PANTHER" id="PTHR42714:SF2">
    <property type="entry name" value="TRNA MODIFICATION GTPASE GTPBP3, MITOCHONDRIAL"/>
    <property type="match status" value="1"/>
</dbReference>
<keyword evidence="1" id="KW-0472">Membrane</keyword>
<dbReference type="Gene3D" id="3.40.50.300">
    <property type="entry name" value="P-loop containing nucleotide triphosphate hydrolases"/>
    <property type="match status" value="1"/>
</dbReference>
<keyword evidence="1" id="KW-0812">Transmembrane</keyword>
<protein>
    <recommendedName>
        <fullName evidence="2">G domain-containing protein</fullName>
    </recommendedName>
</protein>
<evidence type="ECO:0000313" key="4">
    <source>
        <dbReference type="Proteomes" id="UP000557717"/>
    </source>
</evidence>
<dbReference type="GO" id="GO:0005525">
    <property type="term" value="F:GTP binding"/>
    <property type="evidence" value="ECO:0007669"/>
    <property type="project" value="InterPro"/>
</dbReference>
<sequence>MWGERFHRTRDRLLDCRRRIEALAKDVGLESRLMPGEALSELMRPRRIVMVGEVNAGKSAMINAMAGQEVAPSGPLPTTKEVVVYRGAGATALFEGEVVRSAAPVFEEVEWVDTPGLNGPVRDDLFAQLTAWEAADLMLVVFPAENTWTAASWEWVSSLSDEALGRTALVVQRADRKSEEDLRVIRGHMTDLCLKKVGRALPILAIAACPSEGPADLAELESCFEARFCESVESRHAMERGFHEALRRLREIEDGLDRQGRTMADDGWFLTSLERESDELRELLIQHSDKVLAGERAIYQGEIERLMSRLGKQLGVFRTIRGLLFGESVGTALETGFAERLNTHVEAFAKRDFQRIVEECEGHWSTVRPRVVERMGIDPGASSTVMEFRDTMEERFAAHVERALPGVLASLRVRAAIDGPVRERARRLKGWFALWLLLVIALGVGGTLEKDAVVRITSVLVGGIGVVWILAAWISRGRLVARIREHLSDGVGRFSGPLRECHAEAIREVFEIYSRGLIGIRRRLADRQAKLAPRTEIWNRLHLELRAVEQEWE</sequence>
<keyword evidence="4" id="KW-1185">Reference proteome</keyword>
<feature type="transmembrane region" description="Helical" evidence="1">
    <location>
        <begin position="454"/>
        <end position="474"/>
    </location>
</feature>
<evidence type="ECO:0000259" key="2">
    <source>
        <dbReference type="Pfam" id="PF01926"/>
    </source>
</evidence>
<dbReference type="GO" id="GO:0002098">
    <property type="term" value="P:tRNA wobble uridine modification"/>
    <property type="evidence" value="ECO:0007669"/>
    <property type="project" value="TreeGrafter"/>
</dbReference>
<organism evidence="3 4">
    <name type="scientific">Haloferula luteola</name>
    <dbReference type="NCBI Taxonomy" id="595692"/>
    <lineage>
        <taxon>Bacteria</taxon>
        <taxon>Pseudomonadati</taxon>
        <taxon>Verrucomicrobiota</taxon>
        <taxon>Verrucomicrobiia</taxon>
        <taxon>Verrucomicrobiales</taxon>
        <taxon>Verrucomicrobiaceae</taxon>
        <taxon>Haloferula</taxon>
    </lineage>
</organism>
<feature type="transmembrane region" description="Helical" evidence="1">
    <location>
        <begin position="430"/>
        <end position="448"/>
    </location>
</feature>
<dbReference type="Proteomes" id="UP000557717">
    <property type="component" value="Unassembled WGS sequence"/>
</dbReference>
<keyword evidence="1" id="KW-1133">Transmembrane helix</keyword>
<dbReference type="InterPro" id="IPR006073">
    <property type="entry name" value="GTP-bd"/>
</dbReference>
<dbReference type="PANTHER" id="PTHR42714">
    <property type="entry name" value="TRNA MODIFICATION GTPASE GTPBP3"/>
    <property type="match status" value="1"/>
</dbReference>
<comment type="caution">
    <text evidence="3">The sequence shown here is derived from an EMBL/GenBank/DDBJ whole genome shotgun (WGS) entry which is preliminary data.</text>
</comment>
<dbReference type="GO" id="GO:0030488">
    <property type="term" value="P:tRNA methylation"/>
    <property type="evidence" value="ECO:0007669"/>
    <property type="project" value="TreeGrafter"/>
</dbReference>
<evidence type="ECO:0000256" key="1">
    <source>
        <dbReference type="SAM" id="Phobius"/>
    </source>
</evidence>
<accession>A0A840V5R8</accession>
<reference evidence="3 4" key="1">
    <citation type="submission" date="2020-08" db="EMBL/GenBank/DDBJ databases">
        <title>Genomic Encyclopedia of Type Strains, Phase IV (KMG-IV): sequencing the most valuable type-strain genomes for metagenomic binning, comparative biology and taxonomic classification.</title>
        <authorList>
            <person name="Goeker M."/>
        </authorList>
    </citation>
    <scope>NUCLEOTIDE SEQUENCE [LARGE SCALE GENOMIC DNA]</scope>
    <source>
        <strain evidence="3 4">YC6886</strain>
    </source>
</reference>
<gene>
    <name evidence="3" type="ORF">HNR46_003622</name>
</gene>
<dbReference type="Pfam" id="PF01926">
    <property type="entry name" value="MMR_HSR1"/>
    <property type="match status" value="1"/>
</dbReference>
<name>A0A840V5R8_9BACT</name>